<dbReference type="Gene3D" id="3.40.30.30">
    <property type="entry name" value="Hypothetical protein sa0798"/>
    <property type="match status" value="1"/>
</dbReference>
<reference evidence="1 2" key="1">
    <citation type="submission" date="2022-05" db="EMBL/GenBank/DDBJ databases">
        <title>Sporolactobacillus sp nov CPB3-1, isolated from tree bark (Mangifera indica L.).</title>
        <authorList>
            <person name="Phuengjayaem S."/>
            <person name="Tanasupawat S."/>
        </authorList>
    </citation>
    <scope>NUCLEOTIDE SEQUENCE [LARGE SCALE GENOMIC DNA]</scope>
    <source>
        <strain evidence="1 2">CPB3-1</strain>
    </source>
</reference>
<dbReference type="EMBL" id="JAMAST010000002">
    <property type="protein sequence ID" value="MCL1631107.1"/>
    <property type="molecule type" value="Genomic_DNA"/>
</dbReference>
<keyword evidence="2" id="KW-1185">Reference proteome</keyword>
<evidence type="ECO:0000313" key="2">
    <source>
        <dbReference type="Proteomes" id="UP001203004"/>
    </source>
</evidence>
<dbReference type="InterPro" id="IPR009190">
    <property type="entry name" value="DUF1462"/>
</dbReference>
<dbReference type="Proteomes" id="UP001203004">
    <property type="component" value="Unassembled WGS sequence"/>
</dbReference>
<proteinExistence type="predicted"/>
<accession>A0ABT0M8B4</accession>
<dbReference type="InterPro" id="IPR036249">
    <property type="entry name" value="Thioredoxin-like_sf"/>
</dbReference>
<dbReference type="RefSeq" id="WP_249098369.1">
    <property type="nucleotide sequence ID" value="NZ_JAMAST010000002.1"/>
</dbReference>
<dbReference type="InterPro" id="IPR038218">
    <property type="entry name" value="YuzD-like_sp"/>
</dbReference>
<sequence>MELTVYGAETVCASCVQAPPAKSTAEWLRAALTRKFNEQVSVRYIDVHHPETEADQVYCDKILTDEYFYPLVVACDKVLAEGFVALKPIVKYLHEGKNQCSKISDTENH</sequence>
<name>A0ABT0M8B4_9BACL</name>
<dbReference type="SUPFAM" id="SSF52833">
    <property type="entry name" value="Thioredoxin-like"/>
    <property type="match status" value="1"/>
</dbReference>
<gene>
    <name evidence="1" type="ORF">M3N64_03990</name>
</gene>
<comment type="caution">
    <text evidence="1">The sequence shown here is derived from an EMBL/GenBank/DDBJ whole genome shotgun (WGS) entry which is preliminary data.</text>
</comment>
<protein>
    <submittedName>
        <fullName evidence="1">YuzD family protein</fullName>
    </submittedName>
</protein>
<evidence type="ECO:0000313" key="1">
    <source>
        <dbReference type="EMBL" id="MCL1631107.1"/>
    </source>
</evidence>
<organism evidence="1 2">
    <name type="scientific">Sporolactobacillus mangiferae</name>
    <dbReference type="NCBI Taxonomy" id="2940498"/>
    <lineage>
        <taxon>Bacteria</taxon>
        <taxon>Bacillati</taxon>
        <taxon>Bacillota</taxon>
        <taxon>Bacilli</taxon>
        <taxon>Bacillales</taxon>
        <taxon>Sporolactobacillaceae</taxon>
        <taxon>Sporolactobacillus</taxon>
    </lineage>
</organism>
<dbReference type="Pfam" id="PF07315">
    <property type="entry name" value="DUF1462"/>
    <property type="match status" value="1"/>
</dbReference>